<evidence type="ECO:0000313" key="3">
    <source>
        <dbReference type="EnsemblMetazoa" id="ASIC004997-PA"/>
    </source>
</evidence>
<reference evidence="2 4" key="1">
    <citation type="journal article" date="2014" name="BMC Genomics">
        <title>Genome sequence of Anopheles sinensis provides insight into genetics basis of mosquito competence for malaria parasites.</title>
        <authorList>
            <person name="Zhou D."/>
            <person name="Zhang D."/>
            <person name="Ding G."/>
            <person name="Shi L."/>
            <person name="Hou Q."/>
            <person name="Ye Y."/>
            <person name="Xu Y."/>
            <person name="Zhou H."/>
            <person name="Xiong C."/>
            <person name="Li S."/>
            <person name="Yu J."/>
            <person name="Hong S."/>
            <person name="Yu X."/>
            <person name="Zou P."/>
            <person name="Chen C."/>
            <person name="Chang X."/>
            <person name="Wang W."/>
            <person name="Lv Y."/>
            <person name="Sun Y."/>
            <person name="Ma L."/>
            <person name="Shen B."/>
            <person name="Zhu C."/>
        </authorList>
    </citation>
    <scope>NUCLEOTIDE SEQUENCE [LARGE SCALE GENOMIC DNA]</scope>
</reference>
<evidence type="ECO:0000256" key="1">
    <source>
        <dbReference type="SAM" id="MobiDB-lite"/>
    </source>
</evidence>
<dbReference type="VEuPathDB" id="VectorBase:ASIC004997"/>
<feature type="region of interest" description="Disordered" evidence="1">
    <location>
        <begin position="1"/>
        <end position="33"/>
    </location>
</feature>
<evidence type="ECO:0000313" key="2">
    <source>
        <dbReference type="EMBL" id="KFB37828.1"/>
    </source>
</evidence>
<proteinExistence type="predicted"/>
<sequence>MSDVEGPVAEAEDGKFNHVDNDHGRSPSNGSADFEAVERLEEAIGAAPNRLHDRLVTSWTRLDAGLWTFGVPKNLF</sequence>
<feature type="compositionally biased region" description="Basic and acidic residues" evidence="1">
    <location>
        <begin position="12"/>
        <end position="25"/>
    </location>
</feature>
<name>A0A084VIN4_ANOSI</name>
<protein>
    <submittedName>
        <fullName evidence="2 3">ESAG11-related protein, putative</fullName>
    </submittedName>
</protein>
<dbReference type="EMBL" id="ATLV01013373">
    <property type="status" value="NOT_ANNOTATED_CDS"/>
    <property type="molecule type" value="Genomic_DNA"/>
</dbReference>
<keyword evidence="4" id="KW-1185">Reference proteome</keyword>
<dbReference type="EMBL" id="KE524854">
    <property type="protein sequence ID" value="KFB37828.1"/>
    <property type="molecule type" value="Genomic_DNA"/>
</dbReference>
<accession>A0A084VIN4</accession>
<gene>
    <name evidence="2" type="ORF">ZHAS_00004997</name>
</gene>
<dbReference type="EnsemblMetazoa" id="ASIC004997-RA">
    <property type="protein sequence ID" value="ASIC004997-PA"/>
    <property type="gene ID" value="ASIC004997"/>
</dbReference>
<dbReference type="AlphaFoldDB" id="A0A084VIN4"/>
<dbReference type="Proteomes" id="UP000030765">
    <property type="component" value="Unassembled WGS sequence"/>
</dbReference>
<reference evidence="3" key="2">
    <citation type="submission" date="2020-05" db="UniProtKB">
        <authorList>
            <consortium name="EnsemblMetazoa"/>
        </authorList>
    </citation>
    <scope>IDENTIFICATION</scope>
</reference>
<evidence type="ECO:0000313" key="4">
    <source>
        <dbReference type="Proteomes" id="UP000030765"/>
    </source>
</evidence>
<organism evidence="2">
    <name type="scientific">Anopheles sinensis</name>
    <name type="common">Mosquito</name>
    <dbReference type="NCBI Taxonomy" id="74873"/>
    <lineage>
        <taxon>Eukaryota</taxon>
        <taxon>Metazoa</taxon>
        <taxon>Ecdysozoa</taxon>
        <taxon>Arthropoda</taxon>
        <taxon>Hexapoda</taxon>
        <taxon>Insecta</taxon>
        <taxon>Pterygota</taxon>
        <taxon>Neoptera</taxon>
        <taxon>Endopterygota</taxon>
        <taxon>Diptera</taxon>
        <taxon>Nematocera</taxon>
        <taxon>Culicoidea</taxon>
        <taxon>Culicidae</taxon>
        <taxon>Anophelinae</taxon>
        <taxon>Anopheles</taxon>
    </lineage>
</organism>